<dbReference type="RefSeq" id="WP_159794987.1">
    <property type="nucleotide sequence ID" value="NZ_WTYM01000043.1"/>
</dbReference>
<dbReference type="SUPFAM" id="SSF46689">
    <property type="entry name" value="Homeodomain-like"/>
    <property type="match status" value="1"/>
</dbReference>
<evidence type="ECO:0000313" key="7">
    <source>
        <dbReference type="Proteomes" id="UP000433652"/>
    </source>
</evidence>
<dbReference type="GO" id="GO:0003700">
    <property type="term" value="F:DNA-binding transcription factor activity"/>
    <property type="evidence" value="ECO:0007669"/>
    <property type="project" value="TreeGrafter"/>
</dbReference>
<dbReference type="Pfam" id="PF00440">
    <property type="entry name" value="TetR_N"/>
    <property type="match status" value="1"/>
</dbReference>
<evidence type="ECO:0000256" key="2">
    <source>
        <dbReference type="ARBA" id="ARBA00023125"/>
    </source>
</evidence>
<dbReference type="Gene3D" id="1.10.357.10">
    <property type="entry name" value="Tetracycline Repressor, domain 2"/>
    <property type="match status" value="1"/>
</dbReference>
<evidence type="ECO:0000256" key="4">
    <source>
        <dbReference type="PROSITE-ProRule" id="PRU00335"/>
    </source>
</evidence>
<dbReference type="PANTHER" id="PTHR30055:SF234">
    <property type="entry name" value="HTH-TYPE TRANSCRIPTIONAL REGULATOR BETI"/>
    <property type="match status" value="1"/>
</dbReference>
<name>A0A6I4SVL1_9SPHN</name>
<accession>A0A6I4SVL1</accession>
<dbReference type="PROSITE" id="PS50977">
    <property type="entry name" value="HTH_TETR_2"/>
    <property type="match status" value="1"/>
</dbReference>
<dbReference type="EMBL" id="WTYM01000043">
    <property type="protein sequence ID" value="MXO59991.1"/>
    <property type="molecule type" value="Genomic_DNA"/>
</dbReference>
<organism evidence="6 7">
    <name type="scientific">Croceibacterium salegens</name>
    <dbReference type="NCBI Taxonomy" id="1737568"/>
    <lineage>
        <taxon>Bacteria</taxon>
        <taxon>Pseudomonadati</taxon>
        <taxon>Pseudomonadota</taxon>
        <taxon>Alphaproteobacteria</taxon>
        <taxon>Sphingomonadales</taxon>
        <taxon>Erythrobacteraceae</taxon>
        <taxon>Croceibacterium</taxon>
    </lineage>
</organism>
<gene>
    <name evidence="6" type="ORF">GRI89_10610</name>
</gene>
<evidence type="ECO:0000256" key="3">
    <source>
        <dbReference type="ARBA" id="ARBA00023163"/>
    </source>
</evidence>
<keyword evidence="3" id="KW-0804">Transcription</keyword>
<dbReference type="InterPro" id="IPR009057">
    <property type="entry name" value="Homeodomain-like_sf"/>
</dbReference>
<keyword evidence="7" id="KW-1185">Reference proteome</keyword>
<sequence>MVISSLTSSTKSSPSLREAQAALTRNRILKAAASLLAADGDPKTMTFKAVAEAAAITEMTVYRHFPNRDALLKGVWEYLNAQMDPRIGMPRTVEEMLGQHQQLFAGFDRLSAQIIAAIGTPQGREMRAALNDDRQEAFLAIVAEVAPQLDTSHSRKIAALIQLLHSAYAWASLREQWELSGDEAAEATRWLLDLILERIKEPNP</sequence>
<evidence type="ECO:0000256" key="1">
    <source>
        <dbReference type="ARBA" id="ARBA00023015"/>
    </source>
</evidence>
<keyword evidence="2 4" id="KW-0238">DNA-binding</keyword>
<protein>
    <submittedName>
        <fullName evidence="6">TetR family transcriptional regulator</fullName>
    </submittedName>
</protein>
<dbReference type="OrthoDB" id="7056813at2"/>
<dbReference type="GO" id="GO:0000976">
    <property type="term" value="F:transcription cis-regulatory region binding"/>
    <property type="evidence" value="ECO:0007669"/>
    <property type="project" value="TreeGrafter"/>
</dbReference>
<dbReference type="AlphaFoldDB" id="A0A6I4SVL1"/>
<dbReference type="InterPro" id="IPR001647">
    <property type="entry name" value="HTH_TetR"/>
</dbReference>
<reference evidence="6 7" key="1">
    <citation type="submission" date="2019-12" db="EMBL/GenBank/DDBJ databases">
        <title>Genomic-based taxomic classification of the family Erythrobacteraceae.</title>
        <authorList>
            <person name="Xu L."/>
        </authorList>
    </citation>
    <scope>NUCLEOTIDE SEQUENCE [LARGE SCALE GENOMIC DNA]</scope>
    <source>
        <strain evidence="6 7">MCCC 1K01500</strain>
    </source>
</reference>
<evidence type="ECO:0000313" key="6">
    <source>
        <dbReference type="EMBL" id="MXO59991.1"/>
    </source>
</evidence>
<comment type="caution">
    <text evidence="6">The sequence shown here is derived from an EMBL/GenBank/DDBJ whole genome shotgun (WGS) entry which is preliminary data.</text>
</comment>
<dbReference type="Proteomes" id="UP000433652">
    <property type="component" value="Unassembled WGS sequence"/>
</dbReference>
<feature type="domain" description="HTH tetR-type" evidence="5">
    <location>
        <begin position="22"/>
        <end position="83"/>
    </location>
</feature>
<keyword evidence="1" id="KW-0805">Transcription regulation</keyword>
<dbReference type="InterPro" id="IPR050109">
    <property type="entry name" value="HTH-type_TetR-like_transc_reg"/>
</dbReference>
<dbReference type="PANTHER" id="PTHR30055">
    <property type="entry name" value="HTH-TYPE TRANSCRIPTIONAL REGULATOR RUTR"/>
    <property type="match status" value="1"/>
</dbReference>
<feature type="DNA-binding region" description="H-T-H motif" evidence="4">
    <location>
        <begin position="46"/>
        <end position="65"/>
    </location>
</feature>
<evidence type="ECO:0000259" key="5">
    <source>
        <dbReference type="PROSITE" id="PS50977"/>
    </source>
</evidence>
<proteinExistence type="predicted"/>